<comment type="caution">
    <text evidence="4">The sequence shown here is derived from an EMBL/GenBank/DDBJ whole genome shotgun (WGS) entry which is preliminary data.</text>
</comment>
<dbReference type="AlphaFoldDB" id="A0A4Z0M8C1"/>
<organism evidence="4 5">
    <name type="scientific">Mangrovimicrobium sediminis</name>
    <dbReference type="NCBI Taxonomy" id="2562682"/>
    <lineage>
        <taxon>Bacteria</taxon>
        <taxon>Pseudomonadati</taxon>
        <taxon>Pseudomonadota</taxon>
        <taxon>Gammaproteobacteria</taxon>
        <taxon>Cellvibrionales</taxon>
        <taxon>Halieaceae</taxon>
        <taxon>Mangrovimicrobium</taxon>
    </lineage>
</organism>
<feature type="DNA-binding region" description="H-T-H motif" evidence="2">
    <location>
        <begin position="30"/>
        <end position="49"/>
    </location>
</feature>
<keyword evidence="5" id="KW-1185">Reference proteome</keyword>
<keyword evidence="1 2" id="KW-0238">DNA-binding</keyword>
<dbReference type="Gene3D" id="1.10.357.10">
    <property type="entry name" value="Tetracycline Repressor, domain 2"/>
    <property type="match status" value="1"/>
</dbReference>
<evidence type="ECO:0000313" key="4">
    <source>
        <dbReference type="EMBL" id="TGD75781.1"/>
    </source>
</evidence>
<evidence type="ECO:0000313" key="5">
    <source>
        <dbReference type="Proteomes" id="UP000298050"/>
    </source>
</evidence>
<dbReference type="SUPFAM" id="SSF48498">
    <property type="entry name" value="Tetracyclin repressor-like, C-terminal domain"/>
    <property type="match status" value="1"/>
</dbReference>
<reference evidence="4 5" key="1">
    <citation type="submission" date="2019-04" db="EMBL/GenBank/DDBJ databases">
        <title>Taxonomy of novel Haliea sp. from mangrove soil of West Coast of India.</title>
        <authorList>
            <person name="Verma A."/>
            <person name="Kumar P."/>
            <person name="Krishnamurthi S."/>
        </authorList>
    </citation>
    <scope>NUCLEOTIDE SEQUENCE [LARGE SCALE GENOMIC DNA]</scope>
    <source>
        <strain evidence="4 5">SAOS-164</strain>
    </source>
</reference>
<evidence type="ECO:0000256" key="2">
    <source>
        <dbReference type="PROSITE-ProRule" id="PRU00335"/>
    </source>
</evidence>
<sequence length="227" mass="25239">MSKRSPSPKSERILDVAEELFALHGYDGVTLRQIATGAGVDVALANYHFGKKLDLFRAVFDRRSVELNQSRLQALRQFQAEAGPQGPSVEQIIEAFTRPLEIAQRDGDSGWANYLALVAYINNSPYWGPKMMTKLFDKLVLEFIEALRTALPDAREEDIFWCYQNLSGSLTLALARTGRIDKLSGGTCRSSDLGAAFDRMIPFTAAGFRAVCQKGARTGTTRKKRSR</sequence>
<evidence type="ECO:0000256" key="1">
    <source>
        <dbReference type="ARBA" id="ARBA00023125"/>
    </source>
</evidence>
<dbReference type="Pfam" id="PF00440">
    <property type="entry name" value="TetR_N"/>
    <property type="match status" value="1"/>
</dbReference>
<feature type="domain" description="HTH tetR-type" evidence="3">
    <location>
        <begin position="7"/>
        <end position="67"/>
    </location>
</feature>
<dbReference type="InterPro" id="IPR009057">
    <property type="entry name" value="Homeodomain-like_sf"/>
</dbReference>
<dbReference type="GO" id="GO:0003700">
    <property type="term" value="F:DNA-binding transcription factor activity"/>
    <property type="evidence" value="ECO:0007669"/>
    <property type="project" value="TreeGrafter"/>
</dbReference>
<dbReference type="InterPro" id="IPR036271">
    <property type="entry name" value="Tet_transcr_reg_TetR-rel_C_sf"/>
</dbReference>
<dbReference type="InterPro" id="IPR041586">
    <property type="entry name" value="PsrA_TetR_C"/>
</dbReference>
<accession>A0A4Z0M8C1</accession>
<evidence type="ECO:0000259" key="3">
    <source>
        <dbReference type="PROSITE" id="PS50977"/>
    </source>
</evidence>
<protein>
    <submittedName>
        <fullName evidence="4">TetR/AcrR family transcriptional regulator</fullName>
    </submittedName>
</protein>
<proteinExistence type="predicted"/>
<dbReference type="RefSeq" id="WP_135441033.1">
    <property type="nucleotide sequence ID" value="NZ_SRLE01000002.1"/>
</dbReference>
<dbReference type="GO" id="GO:0000976">
    <property type="term" value="F:transcription cis-regulatory region binding"/>
    <property type="evidence" value="ECO:0007669"/>
    <property type="project" value="TreeGrafter"/>
</dbReference>
<dbReference type="PROSITE" id="PS50977">
    <property type="entry name" value="HTH_TETR_2"/>
    <property type="match status" value="1"/>
</dbReference>
<dbReference type="PANTHER" id="PTHR30055">
    <property type="entry name" value="HTH-TYPE TRANSCRIPTIONAL REGULATOR RUTR"/>
    <property type="match status" value="1"/>
</dbReference>
<dbReference type="InterPro" id="IPR050109">
    <property type="entry name" value="HTH-type_TetR-like_transc_reg"/>
</dbReference>
<dbReference type="SUPFAM" id="SSF46689">
    <property type="entry name" value="Homeodomain-like"/>
    <property type="match status" value="1"/>
</dbReference>
<dbReference type="PRINTS" id="PR00455">
    <property type="entry name" value="HTHTETR"/>
</dbReference>
<dbReference type="Pfam" id="PF17939">
    <property type="entry name" value="TetR_C_30"/>
    <property type="match status" value="1"/>
</dbReference>
<dbReference type="EMBL" id="SRLE01000002">
    <property type="protein sequence ID" value="TGD75781.1"/>
    <property type="molecule type" value="Genomic_DNA"/>
</dbReference>
<dbReference type="OrthoDB" id="2356263at2"/>
<dbReference type="PANTHER" id="PTHR30055:SF235">
    <property type="entry name" value="TRANSCRIPTIONAL REGULATORY PROTEIN"/>
    <property type="match status" value="1"/>
</dbReference>
<dbReference type="Proteomes" id="UP000298050">
    <property type="component" value="Unassembled WGS sequence"/>
</dbReference>
<name>A0A4Z0M8C1_9GAMM</name>
<dbReference type="InterPro" id="IPR001647">
    <property type="entry name" value="HTH_TetR"/>
</dbReference>
<gene>
    <name evidence="4" type="ORF">E4634_02620</name>
</gene>